<sequence>MTINKEAVRPGVLQWNGYHSGFPDDIRHQKFDLGSSGQLLFLGPVSRSRGGILMQWSPPSHIKRLKEWFQESIERNGAPPHHWEHIVQDENGGEEVGTCPDKFAEILVPRVQYCFIRQGVLIFFYVDDIIIAHRRKDNAKVSRLSDHLHSKYKISGSDPVQWFLGMEIIRDRPNQTIWLSQTSYIDKIIKLANKRFETVGVPMTSLEWVPRINFATPIEFQRYQQKVESILFAAVSTRPYIAFATSKLARFLSNLSQQHQDAADRVLWYLYSTKHRALRFGGDDALRVASDASFADNSTDLTTSTTEAELLALAQAAKEKLFASRLFKELSIDLETKWTAIEYNNQAIL</sequence>
<dbReference type="AlphaFoldDB" id="A0A4Z0ZF63"/>
<organism evidence="1 2">
    <name type="scientific">Xylaria hypoxylon</name>
    <dbReference type="NCBI Taxonomy" id="37992"/>
    <lineage>
        <taxon>Eukaryota</taxon>
        <taxon>Fungi</taxon>
        <taxon>Dikarya</taxon>
        <taxon>Ascomycota</taxon>
        <taxon>Pezizomycotina</taxon>
        <taxon>Sordariomycetes</taxon>
        <taxon>Xylariomycetidae</taxon>
        <taxon>Xylariales</taxon>
        <taxon>Xylariaceae</taxon>
        <taxon>Xylaria</taxon>
    </lineage>
</organism>
<protein>
    <recommendedName>
        <fullName evidence="3">Reverse transcriptase Ty1/copia-type domain-containing protein</fullName>
    </recommendedName>
</protein>
<accession>A0A4Z0ZF63</accession>
<keyword evidence="2" id="KW-1185">Reference proteome</keyword>
<comment type="caution">
    <text evidence="1">The sequence shown here is derived from an EMBL/GenBank/DDBJ whole genome shotgun (WGS) entry which is preliminary data.</text>
</comment>
<evidence type="ECO:0000313" key="1">
    <source>
        <dbReference type="EMBL" id="TGJ88306.1"/>
    </source>
</evidence>
<dbReference type="EMBL" id="SKBN01000004">
    <property type="protein sequence ID" value="TGJ88306.1"/>
    <property type="molecule type" value="Genomic_DNA"/>
</dbReference>
<gene>
    <name evidence="1" type="ORF">E0Z10_g433</name>
</gene>
<evidence type="ECO:0008006" key="3">
    <source>
        <dbReference type="Google" id="ProtNLM"/>
    </source>
</evidence>
<dbReference type="STRING" id="37992.A0A4Z0ZF63"/>
<dbReference type="Proteomes" id="UP000297716">
    <property type="component" value="Unassembled WGS sequence"/>
</dbReference>
<name>A0A4Z0ZF63_9PEZI</name>
<proteinExistence type="predicted"/>
<reference evidence="1 2" key="1">
    <citation type="submission" date="2019-03" db="EMBL/GenBank/DDBJ databases">
        <title>Draft genome sequence of Xylaria hypoxylon DSM 108379, a ubiquitous saprotrophic-parasitic fungi on hardwood.</title>
        <authorList>
            <person name="Buettner E."/>
            <person name="Leonhardt S."/>
            <person name="Gebauer A.M."/>
            <person name="Liers C."/>
            <person name="Hofrichter M."/>
            <person name="Kellner H."/>
        </authorList>
    </citation>
    <scope>NUCLEOTIDE SEQUENCE [LARGE SCALE GENOMIC DNA]</scope>
    <source>
        <strain evidence="1 2">DSM 108379</strain>
    </source>
</reference>
<dbReference type="OrthoDB" id="4927525at2759"/>
<evidence type="ECO:0000313" key="2">
    <source>
        <dbReference type="Proteomes" id="UP000297716"/>
    </source>
</evidence>